<evidence type="ECO:0000256" key="5">
    <source>
        <dbReference type="ARBA" id="ARBA00023274"/>
    </source>
</evidence>
<organism evidence="8 9">
    <name type="scientific">Rhododendron simsii</name>
    <name type="common">Sims's rhododendron</name>
    <dbReference type="NCBI Taxonomy" id="118357"/>
    <lineage>
        <taxon>Eukaryota</taxon>
        <taxon>Viridiplantae</taxon>
        <taxon>Streptophyta</taxon>
        <taxon>Embryophyta</taxon>
        <taxon>Tracheophyta</taxon>
        <taxon>Spermatophyta</taxon>
        <taxon>Magnoliopsida</taxon>
        <taxon>eudicotyledons</taxon>
        <taxon>Gunneridae</taxon>
        <taxon>Pentapetalae</taxon>
        <taxon>asterids</taxon>
        <taxon>Ericales</taxon>
        <taxon>Ericaceae</taxon>
        <taxon>Ericoideae</taxon>
        <taxon>Rhodoreae</taxon>
        <taxon>Rhododendron</taxon>
    </lineage>
</organism>
<dbReference type="CDD" id="cd00337">
    <property type="entry name" value="Ribosomal_uL14"/>
    <property type="match status" value="1"/>
</dbReference>
<comment type="similarity">
    <text evidence="1">Belongs to the ICR family.</text>
</comment>
<keyword evidence="3" id="KW-0689">Ribosomal protein</keyword>
<feature type="region of interest" description="Disordered" evidence="7">
    <location>
        <begin position="283"/>
        <end position="309"/>
    </location>
</feature>
<dbReference type="HAMAP" id="MF_01367">
    <property type="entry name" value="Ribosomal_uL14"/>
    <property type="match status" value="1"/>
</dbReference>
<dbReference type="SMART" id="SM01374">
    <property type="entry name" value="Ribosomal_L14"/>
    <property type="match status" value="1"/>
</dbReference>
<evidence type="ECO:0008006" key="10">
    <source>
        <dbReference type="Google" id="ProtNLM"/>
    </source>
</evidence>
<keyword evidence="5" id="KW-0687">Ribonucleoprotein</keyword>
<dbReference type="GO" id="GO:0006412">
    <property type="term" value="P:translation"/>
    <property type="evidence" value="ECO:0007669"/>
    <property type="project" value="InterPro"/>
</dbReference>
<evidence type="ECO:0000256" key="6">
    <source>
        <dbReference type="SAM" id="Coils"/>
    </source>
</evidence>
<protein>
    <recommendedName>
        <fullName evidence="10">Ribosomal protein L14</fullName>
    </recommendedName>
</protein>
<keyword evidence="9" id="KW-1185">Reference proteome</keyword>
<dbReference type="InterPro" id="IPR000218">
    <property type="entry name" value="Ribosomal_uL14"/>
</dbReference>
<dbReference type="EMBL" id="WJXA01000277">
    <property type="protein sequence ID" value="KAF7113503.1"/>
    <property type="molecule type" value="Genomic_DNA"/>
</dbReference>
<dbReference type="OrthoDB" id="274765at2759"/>
<evidence type="ECO:0000256" key="2">
    <source>
        <dbReference type="ARBA" id="ARBA00010745"/>
    </source>
</evidence>
<proteinExistence type="inferred from homology"/>
<dbReference type="InterPro" id="IPR029688">
    <property type="entry name" value="ICR"/>
</dbReference>
<dbReference type="Proteomes" id="UP000626092">
    <property type="component" value="Unassembled WGS sequence"/>
</dbReference>
<feature type="coiled-coil region" evidence="6">
    <location>
        <begin position="57"/>
        <end position="112"/>
    </location>
</feature>
<dbReference type="SUPFAM" id="SSF50193">
    <property type="entry name" value="Ribosomal protein L14"/>
    <property type="match status" value="1"/>
</dbReference>
<comment type="similarity">
    <text evidence="2">Belongs to the universal ribosomal protein uL14 family.</text>
</comment>
<evidence type="ECO:0000313" key="9">
    <source>
        <dbReference type="Proteomes" id="UP000626092"/>
    </source>
</evidence>
<feature type="compositionally biased region" description="Basic and acidic residues" evidence="7">
    <location>
        <begin position="429"/>
        <end position="449"/>
    </location>
</feature>
<dbReference type="InterPro" id="IPR019972">
    <property type="entry name" value="Ribosomal_uL14_CS"/>
</dbReference>
<dbReference type="PANTHER" id="PTHR34224:SF4">
    <property type="entry name" value="INTERACTOR OF CONSTITUTIVE ACTIVE ROPS 2, CHLOROPLASTIC"/>
    <property type="match status" value="1"/>
</dbReference>
<name>A0A834FW74_RHOSS</name>
<dbReference type="PROSITE" id="PS00049">
    <property type="entry name" value="RIBOSOMAL_L14"/>
    <property type="match status" value="1"/>
</dbReference>
<evidence type="ECO:0000256" key="4">
    <source>
        <dbReference type="ARBA" id="ARBA00023054"/>
    </source>
</evidence>
<reference evidence="8" key="1">
    <citation type="submission" date="2019-11" db="EMBL/GenBank/DDBJ databases">
        <authorList>
            <person name="Liu Y."/>
            <person name="Hou J."/>
            <person name="Li T.-Q."/>
            <person name="Guan C.-H."/>
            <person name="Wu X."/>
            <person name="Wu H.-Z."/>
            <person name="Ling F."/>
            <person name="Zhang R."/>
            <person name="Shi X.-G."/>
            <person name="Ren J.-P."/>
            <person name="Chen E.-F."/>
            <person name="Sun J.-M."/>
        </authorList>
    </citation>
    <scope>NUCLEOTIDE SEQUENCE</scope>
    <source>
        <strain evidence="8">Adult_tree_wgs_1</strain>
        <tissue evidence="8">Leaves</tissue>
    </source>
</reference>
<accession>A0A834FW74</accession>
<dbReference type="GO" id="GO:0003735">
    <property type="term" value="F:structural constituent of ribosome"/>
    <property type="evidence" value="ECO:0007669"/>
    <property type="project" value="InterPro"/>
</dbReference>
<keyword evidence="4 6" id="KW-0175">Coiled coil</keyword>
<feature type="region of interest" description="Disordered" evidence="7">
    <location>
        <begin position="428"/>
        <end position="449"/>
    </location>
</feature>
<gene>
    <name evidence="8" type="ORF">RHSIM_RhsimUnG0117900</name>
</gene>
<dbReference type="InterPro" id="IPR005745">
    <property type="entry name" value="Ribosomal_uL14_bac-type"/>
</dbReference>
<evidence type="ECO:0000256" key="1">
    <source>
        <dbReference type="ARBA" id="ARBA00009778"/>
    </source>
</evidence>
<dbReference type="NCBIfam" id="TIGR01067">
    <property type="entry name" value="rplN_bact"/>
    <property type="match status" value="1"/>
</dbReference>
<sequence>MKAAKEIEELKADLVAKETKLQSIFKENEGLSGDIEKNMWGESESLLEMEKKFEVGLADLKASLLDKENELQSIKEENESMKFEIRKREVEINEAKDEALASAESAKAAEREALMKLGFLTEAADKSIRKVARMIEQLDASQGANAEMEAVLRRLKVQSDQWRKAAEAAAAMLSTGNNNGKYVERTGSLDYHTIGGKLGSPLSKDLDDESLKKKNGGMFKKIGVMLKKDQKWSRYLAVNAIPTPTLVRFCIGFMIAETSCPWVFNSLAAGCAAAAVCDPPSDLSPEFQPQKGYNSRPKHGPLGGGSRVSSFLPRLPEDGQYSRGKASLLDKENELQSIEENESMKFEIRRWEVESKEVKDEALSSAESAKAAREQQRTFIQMRTKLKVVDNSGAKEIMCIQALKGGKKGARLGDLIVASVTEFQQPVKGKKDEKVKESQSADKGKKREVKKAELKKGSVVYAVVVRAAMQRGRCDGSEVKFDDNAAVLVNKQGEPIGKRVFGPIPHELRKKKHVKILSLAEHIV</sequence>
<dbReference type="PANTHER" id="PTHR34224">
    <property type="entry name" value="INTERACTOR OF CONSTITUTIVE ACTIVE ROPS 2, CHLOROPLASTIC-RELATED"/>
    <property type="match status" value="1"/>
</dbReference>
<dbReference type="GO" id="GO:0015934">
    <property type="term" value="C:large ribosomal subunit"/>
    <property type="evidence" value="ECO:0007669"/>
    <property type="project" value="InterPro"/>
</dbReference>
<evidence type="ECO:0000256" key="3">
    <source>
        <dbReference type="ARBA" id="ARBA00022980"/>
    </source>
</evidence>
<evidence type="ECO:0000313" key="8">
    <source>
        <dbReference type="EMBL" id="KAF7113503.1"/>
    </source>
</evidence>
<evidence type="ECO:0000256" key="7">
    <source>
        <dbReference type="SAM" id="MobiDB-lite"/>
    </source>
</evidence>
<dbReference type="Pfam" id="PF00238">
    <property type="entry name" value="Ribosomal_L14"/>
    <property type="match status" value="1"/>
</dbReference>
<dbReference type="InterPro" id="IPR036853">
    <property type="entry name" value="Ribosomal_uL14_sf"/>
</dbReference>
<comment type="caution">
    <text evidence="8">The sequence shown here is derived from an EMBL/GenBank/DDBJ whole genome shotgun (WGS) entry which is preliminary data.</text>
</comment>
<dbReference type="Gene3D" id="2.40.150.20">
    <property type="entry name" value="Ribosomal protein L14"/>
    <property type="match status" value="1"/>
</dbReference>
<dbReference type="AlphaFoldDB" id="A0A834FW74"/>